<dbReference type="InterPro" id="IPR001128">
    <property type="entry name" value="Cyt_P450"/>
</dbReference>
<feature type="region of interest" description="Disordered" evidence="8">
    <location>
        <begin position="490"/>
        <end position="512"/>
    </location>
</feature>
<dbReference type="Gene3D" id="1.10.630.10">
    <property type="entry name" value="Cytochrome P450"/>
    <property type="match status" value="1"/>
</dbReference>
<evidence type="ECO:0008006" key="11">
    <source>
        <dbReference type="Google" id="ProtNLM"/>
    </source>
</evidence>
<dbReference type="EnsemblPlants" id="AUR62003300-RA">
    <property type="protein sequence ID" value="AUR62003300-RA:cds"/>
    <property type="gene ID" value="AUR62003300"/>
</dbReference>
<keyword evidence="6 7" id="KW-0349">Heme</keyword>
<reference evidence="9" key="2">
    <citation type="submission" date="2021-03" db="UniProtKB">
        <authorList>
            <consortium name="EnsemblPlants"/>
        </authorList>
    </citation>
    <scope>IDENTIFICATION</scope>
</reference>
<protein>
    <recommendedName>
        <fullName evidence="11">Cytochrome P450</fullName>
    </recommendedName>
</protein>
<evidence type="ECO:0000256" key="4">
    <source>
        <dbReference type="ARBA" id="ARBA00023002"/>
    </source>
</evidence>
<dbReference type="GO" id="GO:0020037">
    <property type="term" value="F:heme binding"/>
    <property type="evidence" value="ECO:0007669"/>
    <property type="project" value="InterPro"/>
</dbReference>
<dbReference type="GO" id="GO:0004497">
    <property type="term" value="F:monooxygenase activity"/>
    <property type="evidence" value="ECO:0007669"/>
    <property type="project" value="UniProtKB-KW"/>
</dbReference>
<evidence type="ECO:0000313" key="10">
    <source>
        <dbReference type="Proteomes" id="UP000596660"/>
    </source>
</evidence>
<comment type="similarity">
    <text evidence="2 7">Belongs to the cytochrome P450 family.</text>
</comment>
<dbReference type="InterPro" id="IPR036396">
    <property type="entry name" value="Cyt_P450_sf"/>
</dbReference>
<organism evidence="9 10">
    <name type="scientific">Chenopodium quinoa</name>
    <name type="common">Quinoa</name>
    <dbReference type="NCBI Taxonomy" id="63459"/>
    <lineage>
        <taxon>Eukaryota</taxon>
        <taxon>Viridiplantae</taxon>
        <taxon>Streptophyta</taxon>
        <taxon>Embryophyta</taxon>
        <taxon>Tracheophyta</taxon>
        <taxon>Spermatophyta</taxon>
        <taxon>Magnoliopsida</taxon>
        <taxon>eudicotyledons</taxon>
        <taxon>Gunneridae</taxon>
        <taxon>Pentapetalae</taxon>
        <taxon>Caryophyllales</taxon>
        <taxon>Chenopodiaceae</taxon>
        <taxon>Chenopodioideae</taxon>
        <taxon>Atripliceae</taxon>
        <taxon>Chenopodium</taxon>
    </lineage>
</organism>
<dbReference type="AlphaFoldDB" id="A0A803KW92"/>
<evidence type="ECO:0000256" key="3">
    <source>
        <dbReference type="ARBA" id="ARBA00022723"/>
    </source>
</evidence>
<reference evidence="9" key="1">
    <citation type="journal article" date="2017" name="Nature">
        <title>The genome of Chenopodium quinoa.</title>
        <authorList>
            <person name="Jarvis D.E."/>
            <person name="Ho Y.S."/>
            <person name="Lightfoot D.J."/>
            <person name="Schmoeckel S.M."/>
            <person name="Li B."/>
            <person name="Borm T.J.A."/>
            <person name="Ohyanagi H."/>
            <person name="Mineta K."/>
            <person name="Michell C.T."/>
            <person name="Saber N."/>
            <person name="Kharbatia N.M."/>
            <person name="Rupper R.R."/>
            <person name="Sharp A.R."/>
            <person name="Dally N."/>
            <person name="Boughton B.A."/>
            <person name="Woo Y.H."/>
            <person name="Gao G."/>
            <person name="Schijlen E.G.W.M."/>
            <person name="Guo X."/>
            <person name="Momin A.A."/>
            <person name="Negrao S."/>
            <person name="Al-Babili S."/>
            <person name="Gehring C."/>
            <person name="Roessner U."/>
            <person name="Jung C."/>
            <person name="Murphy K."/>
            <person name="Arold S.T."/>
            <person name="Gojobori T."/>
            <person name="van der Linden C.G."/>
            <person name="van Loo E.N."/>
            <person name="Jellen E.N."/>
            <person name="Maughan P.J."/>
            <person name="Tester M."/>
        </authorList>
    </citation>
    <scope>NUCLEOTIDE SEQUENCE [LARGE SCALE GENOMIC DNA]</scope>
    <source>
        <strain evidence="9">cv. PI 614886</strain>
    </source>
</reference>
<evidence type="ECO:0000256" key="5">
    <source>
        <dbReference type="ARBA" id="ARBA00023004"/>
    </source>
</evidence>
<dbReference type="Gramene" id="AUR62003300-RA">
    <property type="protein sequence ID" value="AUR62003300-RA:cds"/>
    <property type="gene ID" value="AUR62003300"/>
</dbReference>
<dbReference type="PROSITE" id="PS00086">
    <property type="entry name" value="CYTOCHROME_P450"/>
    <property type="match status" value="1"/>
</dbReference>
<evidence type="ECO:0000256" key="8">
    <source>
        <dbReference type="SAM" id="MobiDB-lite"/>
    </source>
</evidence>
<dbReference type="SUPFAM" id="SSF48264">
    <property type="entry name" value="Cytochrome P450"/>
    <property type="match status" value="1"/>
</dbReference>
<comment type="cofactor">
    <cofactor evidence="1 6">
        <name>heme</name>
        <dbReference type="ChEBI" id="CHEBI:30413"/>
    </cofactor>
</comment>
<evidence type="ECO:0000256" key="7">
    <source>
        <dbReference type="RuleBase" id="RU000461"/>
    </source>
</evidence>
<evidence type="ECO:0000256" key="6">
    <source>
        <dbReference type="PIRSR" id="PIRSR602401-1"/>
    </source>
</evidence>
<keyword evidence="3 6" id="KW-0479">Metal-binding</keyword>
<dbReference type="OMA" id="MKNGFMA"/>
<dbReference type="PANTHER" id="PTHR24296">
    <property type="entry name" value="CYTOCHROME P450"/>
    <property type="match status" value="1"/>
</dbReference>
<name>A0A803KW92_CHEQI</name>
<dbReference type="Proteomes" id="UP000596660">
    <property type="component" value="Unplaced"/>
</dbReference>
<evidence type="ECO:0000256" key="2">
    <source>
        <dbReference type="ARBA" id="ARBA00010617"/>
    </source>
</evidence>
<dbReference type="Pfam" id="PF00067">
    <property type="entry name" value="p450"/>
    <property type="match status" value="1"/>
</dbReference>
<keyword evidence="7" id="KW-0503">Monooxygenase</keyword>
<dbReference type="GO" id="GO:0016705">
    <property type="term" value="F:oxidoreductase activity, acting on paired donors, with incorporation or reduction of molecular oxygen"/>
    <property type="evidence" value="ECO:0007669"/>
    <property type="project" value="InterPro"/>
</dbReference>
<evidence type="ECO:0000313" key="9">
    <source>
        <dbReference type="EnsemblPlants" id="AUR62003300-RA:cds"/>
    </source>
</evidence>
<evidence type="ECO:0000256" key="1">
    <source>
        <dbReference type="ARBA" id="ARBA00001971"/>
    </source>
</evidence>
<dbReference type="PRINTS" id="PR00463">
    <property type="entry name" value="EP450I"/>
</dbReference>
<dbReference type="InterPro" id="IPR017972">
    <property type="entry name" value="Cyt_P450_CS"/>
</dbReference>
<feature type="compositionally biased region" description="Basic and acidic residues" evidence="8">
    <location>
        <begin position="490"/>
        <end position="499"/>
    </location>
</feature>
<dbReference type="GO" id="GO:0005506">
    <property type="term" value="F:iron ion binding"/>
    <property type="evidence" value="ECO:0007669"/>
    <property type="project" value="InterPro"/>
</dbReference>
<dbReference type="PRINTS" id="PR00385">
    <property type="entry name" value="P450"/>
</dbReference>
<accession>A0A803KW92</accession>
<proteinExistence type="inferred from homology"/>
<sequence>MNFLFKGPWLANMKMFITLDPSNVHYIMSKNFTNYPKGTKFNEMFDVFGDGIFNVDSDLWKLHRKMAHTFIGHPKFHQFLQDKIWEKVEKGLIPLLDHVSKQGLVIDLQDLFYRFSLDTICTLVTGCDLGSLSIDWPHVPFANALDDAEEVILYRHFVPMSVWKFCRWLGVGNEKKYKKAWEILDDFVYKCIAKKREEKKQELMKPQVVGVDLLTLYMDESQSINVTSASDKFLRDTILSFFIAGRDTTSTALSWFFYLLSKNSRVESKIRDELSTMETVHDYHNLIYVHGALCEALRLYPPVAFEQKASIESDVLPSGHQVDPNMQIIFNMYAMGRMKAIWGEDCYEFKPEGWISERRNIRHEPSYKFLAFNAGPRTCLGKNMSFFQMKAVVATILRNYTFQAVEGHQVVPDISLILRMKHGFMVKEVQNKYLPPNLEIQEKDGADEFESHDSSKRIRTAAKKSFKEGEATLEKTAESAATVMDHAMHKAKDKVENKFSHHRHGREADDEL</sequence>
<keyword evidence="5 6" id="KW-0408">Iron</keyword>
<feature type="binding site" description="axial binding residue" evidence="6">
    <location>
        <position position="379"/>
    </location>
    <ligand>
        <name>heme</name>
        <dbReference type="ChEBI" id="CHEBI:30413"/>
    </ligand>
    <ligandPart>
        <name>Fe</name>
        <dbReference type="ChEBI" id="CHEBI:18248"/>
    </ligandPart>
</feature>
<dbReference type="InterPro" id="IPR002401">
    <property type="entry name" value="Cyt_P450_E_grp-I"/>
</dbReference>
<keyword evidence="10" id="KW-1185">Reference proteome</keyword>
<keyword evidence="4 7" id="KW-0560">Oxidoreductase</keyword>
<dbReference type="GO" id="GO:0006629">
    <property type="term" value="P:lipid metabolic process"/>
    <property type="evidence" value="ECO:0007669"/>
    <property type="project" value="UniProtKB-ARBA"/>
</dbReference>
<dbReference type="CDD" id="cd11064">
    <property type="entry name" value="CYP86A"/>
    <property type="match status" value="1"/>
</dbReference>